<feature type="compositionally biased region" description="Basic and acidic residues" evidence="7">
    <location>
        <begin position="134"/>
        <end position="144"/>
    </location>
</feature>
<keyword evidence="3 6" id="KW-0067">ATP-binding</keyword>
<feature type="repeat" description="ANK" evidence="5">
    <location>
        <begin position="606"/>
        <end position="638"/>
    </location>
</feature>
<feature type="domain" description="Helicase ATP-binding" evidence="8">
    <location>
        <begin position="953"/>
        <end position="1123"/>
    </location>
</feature>
<dbReference type="GO" id="GO:0006310">
    <property type="term" value="P:DNA recombination"/>
    <property type="evidence" value="ECO:0007669"/>
    <property type="project" value="UniProtKB-KW"/>
</dbReference>
<dbReference type="GO" id="GO:0005524">
    <property type="term" value="F:ATP binding"/>
    <property type="evidence" value="ECO:0007669"/>
    <property type="project" value="UniProtKB-KW"/>
</dbReference>
<proteinExistence type="inferred from homology"/>
<feature type="repeat" description="ANK" evidence="5">
    <location>
        <begin position="536"/>
        <end position="568"/>
    </location>
</feature>
<organism evidence="10 11">
    <name type="scientific">Purpureocillium lilacinum</name>
    <name type="common">Paecilomyces lilacinus</name>
    <dbReference type="NCBI Taxonomy" id="33203"/>
    <lineage>
        <taxon>Eukaryota</taxon>
        <taxon>Fungi</taxon>
        <taxon>Dikarya</taxon>
        <taxon>Ascomycota</taxon>
        <taxon>Pezizomycotina</taxon>
        <taxon>Sordariomycetes</taxon>
        <taxon>Hypocreomycetidae</taxon>
        <taxon>Hypocreales</taxon>
        <taxon>Ophiocordycipitaceae</taxon>
        <taxon>Purpureocillium</taxon>
    </lineage>
</organism>
<reference evidence="10 11" key="1">
    <citation type="submission" date="2016-02" db="EMBL/GenBank/DDBJ databases">
        <title>Biosynthesis of antibiotic leucinostatins and their inhibition on Phytophthora in bio-control Purpureocillium lilacinum.</title>
        <authorList>
            <person name="Wang G."/>
            <person name="Liu Z."/>
            <person name="Lin R."/>
            <person name="Li E."/>
            <person name="Mao Z."/>
            <person name="Ling J."/>
            <person name="Yin W."/>
            <person name="Xie B."/>
        </authorList>
    </citation>
    <scope>NUCLEOTIDE SEQUENCE [LARGE SCALE GENOMIC DNA]</scope>
    <source>
        <strain evidence="10">PLFJ-1</strain>
    </source>
</reference>
<dbReference type="SUPFAM" id="SSF52540">
    <property type="entry name" value="P-loop containing nucleoside triphosphate hydrolases"/>
    <property type="match status" value="2"/>
</dbReference>
<name>A0A179F7A9_PURLI</name>
<protein>
    <recommendedName>
        <fullName evidence="6">ATP-dependent DNA helicase</fullName>
        <ecNumber evidence="6">5.6.2.3</ecNumber>
    </recommendedName>
</protein>
<dbReference type="GO" id="GO:0006281">
    <property type="term" value="P:DNA repair"/>
    <property type="evidence" value="ECO:0007669"/>
    <property type="project" value="UniProtKB-KW"/>
</dbReference>
<dbReference type="InterPro" id="IPR004875">
    <property type="entry name" value="DDE_SF_endonuclease_dom"/>
</dbReference>
<evidence type="ECO:0000313" key="10">
    <source>
        <dbReference type="EMBL" id="OAQ61355.1"/>
    </source>
</evidence>
<feature type="repeat" description="ANK" evidence="5">
    <location>
        <begin position="399"/>
        <end position="431"/>
    </location>
</feature>
<comment type="cofactor">
    <cofactor evidence="6">
        <name>Mg(2+)</name>
        <dbReference type="ChEBI" id="CHEBI:18420"/>
    </cofactor>
</comment>
<dbReference type="SUPFAM" id="SSF48403">
    <property type="entry name" value="Ankyrin repeat"/>
    <property type="match status" value="1"/>
</dbReference>
<evidence type="ECO:0000256" key="2">
    <source>
        <dbReference type="ARBA" id="ARBA00022741"/>
    </source>
</evidence>
<keyword evidence="6" id="KW-0227">DNA damage</keyword>
<feature type="repeat" description="ANK" evidence="5">
    <location>
        <begin position="364"/>
        <end position="396"/>
    </location>
</feature>
<dbReference type="PROSITE" id="PS50297">
    <property type="entry name" value="ANK_REP_REGION"/>
    <property type="match status" value="9"/>
</dbReference>
<keyword evidence="6" id="KW-0234">DNA repair</keyword>
<dbReference type="GO" id="GO:0043139">
    <property type="term" value="F:5'-3' DNA helicase activity"/>
    <property type="evidence" value="ECO:0007669"/>
    <property type="project" value="UniProtKB-EC"/>
</dbReference>
<dbReference type="EC" id="5.6.2.3" evidence="6"/>
<dbReference type="Pfam" id="PF00271">
    <property type="entry name" value="Helicase_C"/>
    <property type="match status" value="1"/>
</dbReference>
<dbReference type="InterPro" id="IPR027417">
    <property type="entry name" value="P-loop_NTPase"/>
</dbReference>
<evidence type="ECO:0000256" key="1">
    <source>
        <dbReference type="ARBA" id="ARBA00022737"/>
    </source>
</evidence>
<feature type="region of interest" description="Disordered" evidence="7">
    <location>
        <begin position="1984"/>
        <end position="2006"/>
    </location>
</feature>
<dbReference type="SMART" id="SM00490">
    <property type="entry name" value="HELICc"/>
    <property type="match status" value="1"/>
</dbReference>
<dbReference type="Pfam" id="PF03184">
    <property type="entry name" value="DDE_1"/>
    <property type="match status" value="1"/>
</dbReference>
<feature type="compositionally biased region" description="Acidic residues" evidence="7">
    <location>
        <begin position="898"/>
        <end position="909"/>
    </location>
</feature>
<evidence type="ECO:0000256" key="5">
    <source>
        <dbReference type="PROSITE-ProRule" id="PRU00023"/>
    </source>
</evidence>
<feature type="compositionally biased region" description="Polar residues" evidence="7">
    <location>
        <begin position="149"/>
        <end position="162"/>
    </location>
</feature>
<dbReference type="InterPro" id="IPR011545">
    <property type="entry name" value="DEAD/DEAH_box_helicase_dom"/>
</dbReference>
<dbReference type="GO" id="GO:0000723">
    <property type="term" value="P:telomere maintenance"/>
    <property type="evidence" value="ECO:0007669"/>
    <property type="project" value="InterPro"/>
</dbReference>
<dbReference type="PROSITE" id="PS51192">
    <property type="entry name" value="HELICASE_ATP_BIND_1"/>
    <property type="match status" value="1"/>
</dbReference>
<dbReference type="Pfam" id="PF14214">
    <property type="entry name" value="Helitron_like_N"/>
    <property type="match status" value="1"/>
</dbReference>
<comment type="catalytic activity">
    <reaction evidence="6">
        <text>ATP + H2O = ADP + phosphate + H(+)</text>
        <dbReference type="Rhea" id="RHEA:13065"/>
        <dbReference type="ChEBI" id="CHEBI:15377"/>
        <dbReference type="ChEBI" id="CHEBI:15378"/>
        <dbReference type="ChEBI" id="CHEBI:30616"/>
        <dbReference type="ChEBI" id="CHEBI:43474"/>
        <dbReference type="ChEBI" id="CHEBI:456216"/>
        <dbReference type="EC" id="5.6.2.3"/>
    </reaction>
</comment>
<dbReference type="Gene3D" id="1.25.40.20">
    <property type="entry name" value="Ankyrin repeat-containing domain"/>
    <property type="match status" value="3"/>
</dbReference>
<keyword evidence="6" id="KW-0233">DNA recombination</keyword>
<accession>A0A179F7A9</accession>
<feature type="domain" description="Helicase C-terminal" evidence="9">
    <location>
        <begin position="1147"/>
        <end position="1309"/>
    </location>
</feature>
<dbReference type="InterPro" id="IPR010285">
    <property type="entry name" value="DNA_helicase_pif1-like_DEAD"/>
</dbReference>
<feature type="region of interest" description="Disordered" evidence="7">
    <location>
        <begin position="848"/>
        <end position="918"/>
    </location>
</feature>
<feature type="repeat" description="ANK" evidence="5">
    <location>
        <begin position="317"/>
        <end position="349"/>
    </location>
</feature>
<evidence type="ECO:0000259" key="9">
    <source>
        <dbReference type="PROSITE" id="PS51194"/>
    </source>
</evidence>
<feature type="repeat" description="ANK" evidence="5">
    <location>
        <begin position="432"/>
        <end position="464"/>
    </location>
</feature>
<dbReference type="PRINTS" id="PR01415">
    <property type="entry name" value="ANKYRIN"/>
</dbReference>
<comment type="caution">
    <text evidence="10">The sequence shown here is derived from an EMBL/GenBank/DDBJ whole genome shotgun (WGS) entry which is preliminary data.</text>
</comment>
<evidence type="ECO:0000313" key="11">
    <source>
        <dbReference type="Proteomes" id="UP000078340"/>
    </source>
</evidence>
<dbReference type="PANTHER" id="PTHR24198:SF165">
    <property type="entry name" value="ANKYRIN REPEAT-CONTAINING PROTEIN-RELATED"/>
    <property type="match status" value="1"/>
</dbReference>
<dbReference type="GO" id="GO:0016887">
    <property type="term" value="F:ATP hydrolysis activity"/>
    <property type="evidence" value="ECO:0007669"/>
    <property type="project" value="RHEA"/>
</dbReference>
<evidence type="ECO:0000256" key="6">
    <source>
        <dbReference type="RuleBase" id="RU363044"/>
    </source>
</evidence>
<dbReference type="InterPro" id="IPR002110">
    <property type="entry name" value="Ankyrin_rpt"/>
</dbReference>
<feature type="repeat" description="ANK" evidence="5">
    <location>
        <begin position="282"/>
        <end position="314"/>
    </location>
</feature>
<dbReference type="GO" id="GO:0003676">
    <property type="term" value="F:nucleic acid binding"/>
    <property type="evidence" value="ECO:0007669"/>
    <property type="project" value="InterPro"/>
</dbReference>
<dbReference type="PROSITE" id="PS50088">
    <property type="entry name" value="ANK_REPEAT"/>
    <property type="match status" value="10"/>
</dbReference>
<dbReference type="InterPro" id="IPR036770">
    <property type="entry name" value="Ankyrin_rpt-contain_sf"/>
</dbReference>
<feature type="repeat" description="ANK" evidence="5">
    <location>
        <begin position="466"/>
        <end position="498"/>
    </location>
</feature>
<dbReference type="PROSITE" id="PS51194">
    <property type="entry name" value="HELICASE_CTER"/>
    <property type="match status" value="1"/>
</dbReference>
<comment type="similarity">
    <text evidence="6">Belongs to the helicase family.</text>
</comment>
<dbReference type="Pfam" id="PF05970">
    <property type="entry name" value="PIF1"/>
    <property type="match status" value="1"/>
</dbReference>
<feature type="repeat" description="ANK" evidence="5">
    <location>
        <begin position="502"/>
        <end position="534"/>
    </location>
</feature>
<dbReference type="SMART" id="SM00487">
    <property type="entry name" value="DEXDc"/>
    <property type="match status" value="1"/>
</dbReference>
<dbReference type="Pfam" id="PF12796">
    <property type="entry name" value="Ank_2"/>
    <property type="match status" value="4"/>
</dbReference>
<keyword evidence="6" id="KW-0378">Hydrolase</keyword>
<evidence type="ECO:0000256" key="3">
    <source>
        <dbReference type="ARBA" id="ARBA00022840"/>
    </source>
</evidence>
<dbReference type="PANTHER" id="PTHR24198">
    <property type="entry name" value="ANKYRIN REPEAT AND PROTEIN KINASE DOMAIN-CONTAINING PROTEIN"/>
    <property type="match status" value="1"/>
</dbReference>
<dbReference type="Pfam" id="PF00270">
    <property type="entry name" value="DEAD"/>
    <property type="match status" value="1"/>
</dbReference>
<dbReference type="SMART" id="SM00248">
    <property type="entry name" value="ANK"/>
    <property type="match status" value="10"/>
</dbReference>
<dbReference type="InterPro" id="IPR001650">
    <property type="entry name" value="Helicase_C-like"/>
</dbReference>
<sequence length="2784" mass="304351">MFISRTQPSDPSERRLLVLDGHESHETVEFMYLCYQHKIHLLFLPPHTSHVLQPLDLSVFSPLKHYYRKQVGFLSLLTDSSAVGKQNFLSCYQKAREQALTASNIKGGWKATGLWPVSVAKPLLSPLLLENSNKGKKDAKKAPDAFRSPFSTPGWQSDASQIAWSTPRRPQDLKVQVLQFNQLDDDVPTKRLLFRKITKGFDEKDGLLAKAQLQIQALETQLAAVKPKKRKRVETSPNSRFADVEAVRRAQAEVNAAENGDPDRTEDELSEIEVNAPPAERNGVTALEAAAENGNIKLVQILLAAGADVSTPPAGGYGGTAVETAAENGNIELVRVLLGAGADVSALSDNPHATTVAQLKAEPHGIAALEAAARADNIELVQTLLHDGADVNAPSAVPFRGTALEAAAQNGNAELVQILLHAGAEVNTSGRDGGTALKAAAENGNIEVARILLNAGADVNARTGPLKSAALEVAATHGNIELARILLDAGAKIHPHPRYLSFDSAVLQAAISSGSVELVRMLLHAGAAVDAPPRPGGRTALQAAARDGNTDLVDILLGAGANVNAPVAEKYGLTALQEAARNGNTDLVDILLGAGAAVNAPPAREYGRTALQAAAEAGSIETVQILLGAGADVNAPAAIFAGVTSLRAAALGGYDDDDDYYEGVDKHEARFAASNGFQRRTGSGSRAFERVLHQMSGIRGPSDALGPWLWKSAAKGMWDTERLTRHLAVVTGKDLGVRLTVASYRHVAIELGRRIKGLIIRQVEMDAVGAGGDHLDDGYDPFSGEVRRVPQFDYVWDIQSTHSSAMARGHYAVNLLFPGQLQPEMVSSFQEISRLWHGFLSRTDGDFADRKRRTDDAGAAATPAAKRRQADVTTVGSKRRAQEPARRATLVNGKVEGDGSDEDDDDGDTETAAGNSAFTEAQIDAGLKRMLGEDATWKSDEQRQGMYQIASMENNGVRSDMTIVVLPTGGGKSVFFFLPAFMEDERGLGGPVSIVVVPFVALSADLVKRAEELRIDCMKWDSDVHDGDREERQRDARLVVVSADVAVSEGFTSYVESIRARGLLSRIFFDECHTFVTDVGYRERLGLLVGLHRYGCPLVMLTATLPVDMEKHFRKNMLARDAVIIRAATTRVNIRYAVEKVRVGKTSVEDGVFKVVERISSRMTASQRGVVYCRSIKDCKAIAARLGCRMHHGEMKPDSQREAARKDWVDGRNGHRWIVATTGLGTGIDVQGIVGVVHAGPPYGLVDFAQQTGRGGRRRGEIVDSVIVTDGRPGWVDEYGSDIDHENRAAAQHFIDNPGCRRVTLVKVMDGVGRRCEELGAEKCDRCAADSERQRQREEEQERQNGLVNRLREHVQDESTRLGELYKWLEEIQAVGCSACYVRWQMRGAPEDELGEENSVDGQADQERVGVGGEGALDAESGLPTDTASQTVHEVTSSGMFALDGVPEVADVEKLRFAWQAVGGAGASGRAGPKAAVLTTGEGACEQGEGREAFIRVSRGDDFADSSESTFFSKTFPTLFPLGVGGPRLAEEAMLEAADAAAAGATISRGRGPEAEAAGGALVASRNLNLRTWADILLRRHGGRFATHHVFAFLVFNMGVRSRNRRVSMLSVARKNFRNTERIVRSMTTERLAAASMELESSGRTSDSGVKELLRSLSLYGHRQPMSREVRLNMRRKIQSLIVGYGVPAIWFTLNPNDITNPVKLRLAAYRARDPDEAEAFLAGMGNAYKRTRLAISDPMSSAILFHREMSLFFEKYVNVGEESVFGRISQYFGAVETNERGALHIHGLLWLHGNAQLASALADTHGEDQSAYRERIIRYVDSVFSEDLDAEGFCAIQAERSAVSDISTRLEDMEQFSSAFDEEANFCAGATQIHTHSATCVKYSLSKPMRKGSLCRFRAPWKLVEKTAFTEEGVLKIRRTHPLVNRWNKAIAVGLRHNHDISFIATQQKTMALIYYVSNYSTKVEDPIWKRAVTAAELLPASAGDGSMTGEGDGAEEDHRPIEGANENRTRQFLKKVANRVFTERPLSQVEVIAYLLGYPAEFSNTSAWAYLNTSLLYWHIFRRWRHLRESSGAAVADNAVDESIVVEEAGHRLGHVEAYQHRGEHLRDLCLYDYVSIVRLKRRSSSSEGAAAAWGEVPFQDSWPPGKGWMQALRRPGKQATVCLDGYLSKDFSKAEEDEGCYGRAAVQHLALFVPWEKFLCEEAGDINDVWMRAWGFPENILSRRKCAAAAAIRRGRKTRRETVGGLSRRCKIGDATRLMDVVRNALGHGQVTAGSAELGAMMRQLCRFQQSALNSTAELEATAVSERGLRQIALPGHAFSGATVPSQDQVKAIKAQQTSASRERERMIQGIQCASAAAESDRRAALRAVMSGFGEDDIEVSAAELDEIEGRQAEGHAGAEMQVQFGPSASFLAAGKEWARRLTLNEKQSIAFLIVCRQLDLLRDGRAVDADQLCQYVGGEGGTGKSRVIEALVGLFAARGISNRLLITATSGAAAARISGITIHSACGFSKDQGSWGGNASRDIDGVRLPKQGERFVSGQSRMDWQEKDILVVDEVSMLGARTLHAVNEQLCRLRGSQRDFGGIPIVLFCGDFHQFRPVQERSILLPSTAISWDVDSSFKAEQRHQHDKAHALWRRFTTVIMLDEQMRAAGDAELQRLLTRIRRGEQDHIDLDFLNARCYHEGRRIPWETGITVVTPLNRNRWNLNMEASVAFQAQQRSMMRIFISEHKWKDGVPTEEEAIMILTQGDDSAIPVPAVFMFVSGMPVVVNQNTYQGLRELKL</sequence>
<keyword evidence="1" id="KW-0677">Repeat</keyword>
<dbReference type="InterPro" id="IPR025476">
    <property type="entry name" value="Helitron_helicase-like"/>
</dbReference>
<evidence type="ECO:0000256" key="7">
    <source>
        <dbReference type="SAM" id="MobiDB-lite"/>
    </source>
</evidence>
<evidence type="ECO:0000259" key="8">
    <source>
        <dbReference type="PROSITE" id="PS51192"/>
    </source>
</evidence>
<keyword evidence="4 5" id="KW-0040">ANK repeat</keyword>
<gene>
    <name evidence="10" type="ORF">VFPFJ_11454</name>
</gene>
<dbReference type="Gene3D" id="3.40.50.300">
    <property type="entry name" value="P-loop containing nucleotide triphosphate hydrolases"/>
    <property type="match status" value="3"/>
</dbReference>
<dbReference type="STRING" id="33203.A0A179F7A9"/>
<keyword evidence="6 10" id="KW-0347">Helicase</keyword>
<keyword evidence="2 6" id="KW-0547">Nucleotide-binding</keyword>
<dbReference type="Proteomes" id="UP000078340">
    <property type="component" value="Unassembled WGS sequence"/>
</dbReference>
<feature type="region of interest" description="Disordered" evidence="7">
    <location>
        <begin position="134"/>
        <end position="162"/>
    </location>
</feature>
<evidence type="ECO:0000256" key="4">
    <source>
        <dbReference type="ARBA" id="ARBA00023043"/>
    </source>
</evidence>
<dbReference type="EMBL" id="LSBI01000036">
    <property type="protein sequence ID" value="OAQ61355.1"/>
    <property type="molecule type" value="Genomic_DNA"/>
</dbReference>
<dbReference type="InterPro" id="IPR014001">
    <property type="entry name" value="Helicase_ATP-bd"/>
</dbReference>
<feature type="repeat" description="ANK" evidence="5">
    <location>
        <begin position="571"/>
        <end position="603"/>
    </location>
</feature>